<protein>
    <submittedName>
        <fullName evidence="1">Uncharacterized protein</fullName>
    </submittedName>
</protein>
<organism evidence="1 2">
    <name type="scientific">Aeromonas phage 2L372D</name>
    <dbReference type="NCBI Taxonomy" id="2588097"/>
    <lineage>
        <taxon>Viruses</taxon>
        <taxon>Duplodnaviria</taxon>
        <taxon>Heunggongvirae</taxon>
        <taxon>Uroviricota</taxon>
        <taxon>Caudoviricetes</taxon>
        <taxon>Plateaulakevirus</taxon>
        <taxon>Plateaulakevirus pv2L372D</taxon>
    </lineage>
</organism>
<accession>A0A4Y5TZW1</accession>
<sequence>MKCYKYSNCKVLPLNLTDEMRFAWDTSPNNNEDDDINMREAYYAMFDATKTETVGEICTELLESVISSYKTYHGESNNSYIKMLQNTINTLKGEC</sequence>
<evidence type="ECO:0000313" key="1">
    <source>
        <dbReference type="EMBL" id="QDB74127.1"/>
    </source>
</evidence>
<reference evidence="1 2" key="1">
    <citation type="submission" date="2019-04" db="EMBL/GenBank/DDBJ databases">
        <title>Nine Novel Phages from a Plateau Lake in Southwest China Provide Insights into Aeromonas Phage Diversity.</title>
        <authorList>
            <person name="Xiao W."/>
            <person name="Bai M."/>
            <person name="Wang Y."/>
            <person name="Cui X."/>
        </authorList>
    </citation>
    <scope>NUCLEOTIDE SEQUENCE [LARGE SCALE GENOMIC DNA]</scope>
</reference>
<dbReference type="Proteomes" id="UP000316128">
    <property type="component" value="Segment"/>
</dbReference>
<name>A0A4Y5TZW1_9CAUD</name>
<gene>
    <name evidence="1" type="ORF">2L372D_213</name>
</gene>
<evidence type="ECO:0000313" key="2">
    <source>
        <dbReference type="Proteomes" id="UP000316128"/>
    </source>
</evidence>
<dbReference type="EMBL" id="MK804893">
    <property type="protein sequence ID" value="QDB74127.1"/>
    <property type="molecule type" value="Genomic_DNA"/>
</dbReference>
<proteinExistence type="predicted"/>
<keyword evidence="2" id="KW-1185">Reference proteome</keyword>